<keyword evidence="3" id="KW-1185">Reference proteome</keyword>
<dbReference type="GeneID" id="54574815"/>
<keyword evidence="1" id="KW-0472">Membrane</keyword>
<sequence length="124" mass="14019">MPGCLNWRSLDSTIFSILALSSAICSCLNGPMLCVFLHSKKQLCLVSGRAWVSPYMAWFGVPSVRFQFPRGRRMSLSLSVCQSYAWNVFSCGLFLMNLLALHHVLLLLRLVSYFYTHLLPTVVL</sequence>
<feature type="transmembrane region" description="Helical" evidence="1">
    <location>
        <begin position="12"/>
        <end position="36"/>
    </location>
</feature>
<feature type="transmembrane region" description="Helical" evidence="1">
    <location>
        <begin position="43"/>
        <end position="64"/>
    </location>
</feature>
<accession>A0A6A6INZ3</accession>
<keyword evidence="1" id="KW-0812">Transmembrane</keyword>
<keyword evidence="1" id="KW-1133">Transmembrane helix</keyword>
<reference evidence="2" key="1">
    <citation type="journal article" date="2020" name="Stud. Mycol.">
        <title>101 Dothideomycetes genomes: a test case for predicting lifestyles and emergence of pathogens.</title>
        <authorList>
            <person name="Haridas S."/>
            <person name="Albert R."/>
            <person name="Binder M."/>
            <person name="Bloem J."/>
            <person name="Labutti K."/>
            <person name="Salamov A."/>
            <person name="Andreopoulos B."/>
            <person name="Baker S."/>
            <person name="Barry K."/>
            <person name="Bills G."/>
            <person name="Bluhm B."/>
            <person name="Cannon C."/>
            <person name="Castanera R."/>
            <person name="Culley D."/>
            <person name="Daum C."/>
            <person name="Ezra D."/>
            <person name="Gonzalez J."/>
            <person name="Henrissat B."/>
            <person name="Kuo A."/>
            <person name="Liang C."/>
            <person name="Lipzen A."/>
            <person name="Lutzoni F."/>
            <person name="Magnuson J."/>
            <person name="Mondo S."/>
            <person name="Nolan M."/>
            <person name="Ohm R."/>
            <person name="Pangilinan J."/>
            <person name="Park H.-J."/>
            <person name="Ramirez L."/>
            <person name="Alfaro M."/>
            <person name="Sun H."/>
            <person name="Tritt A."/>
            <person name="Yoshinaga Y."/>
            <person name="Zwiers L.-H."/>
            <person name="Turgeon B."/>
            <person name="Goodwin S."/>
            <person name="Spatafora J."/>
            <person name="Crous P."/>
            <person name="Grigoriev I."/>
        </authorList>
    </citation>
    <scope>NUCLEOTIDE SEQUENCE</scope>
    <source>
        <strain evidence="2">CBS 122368</strain>
    </source>
</reference>
<organism evidence="2 3">
    <name type="scientific">Trematosphaeria pertusa</name>
    <dbReference type="NCBI Taxonomy" id="390896"/>
    <lineage>
        <taxon>Eukaryota</taxon>
        <taxon>Fungi</taxon>
        <taxon>Dikarya</taxon>
        <taxon>Ascomycota</taxon>
        <taxon>Pezizomycotina</taxon>
        <taxon>Dothideomycetes</taxon>
        <taxon>Pleosporomycetidae</taxon>
        <taxon>Pleosporales</taxon>
        <taxon>Massarineae</taxon>
        <taxon>Trematosphaeriaceae</taxon>
        <taxon>Trematosphaeria</taxon>
    </lineage>
</organism>
<evidence type="ECO:0000256" key="1">
    <source>
        <dbReference type="SAM" id="Phobius"/>
    </source>
</evidence>
<proteinExistence type="predicted"/>
<dbReference type="EMBL" id="ML987193">
    <property type="protein sequence ID" value="KAF2251213.1"/>
    <property type="molecule type" value="Genomic_DNA"/>
</dbReference>
<evidence type="ECO:0000313" key="3">
    <source>
        <dbReference type="Proteomes" id="UP000800094"/>
    </source>
</evidence>
<evidence type="ECO:0000313" key="2">
    <source>
        <dbReference type="EMBL" id="KAF2251213.1"/>
    </source>
</evidence>
<feature type="transmembrane region" description="Helical" evidence="1">
    <location>
        <begin position="84"/>
        <end position="108"/>
    </location>
</feature>
<dbReference type="RefSeq" id="XP_033686217.1">
    <property type="nucleotide sequence ID" value="XM_033821485.1"/>
</dbReference>
<gene>
    <name evidence="2" type="ORF">BU26DRAFT_278691</name>
</gene>
<dbReference type="Proteomes" id="UP000800094">
    <property type="component" value="Unassembled WGS sequence"/>
</dbReference>
<protein>
    <submittedName>
        <fullName evidence="2">Uncharacterized protein</fullName>
    </submittedName>
</protein>
<name>A0A6A6INZ3_9PLEO</name>
<dbReference type="AlphaFoldDB" id="A0A6A6INZ3"/>